<evidence type="ECO:0000259" key="1">
    <source>
        <dbReference type="PROSITE" id="PS50983"/>
    </source>
</evidence>
<gene>
    <name evidence="2" type="ordered locus">Ta0447</name>
</gene>
<name>Q9HKZ6_THEAC</name>
<dbReference type="KEGG" id="tac:Ta0447"/>
<protein>
    <recommendedName>
        <fullName evidence="1">Fe/B12 periplasmic-binding domain-containing protein</fullName>
    </recommendedName>
</protein>
<dbReference type="InParanoid" id="Q9HKZ6"/>
<organism evidence="2 3">
    <name type="scientific">Thermoplasma acidophilum (strain ATCC 25905 / DSM 1728 / JCM 9062 / NBRC 15155 / AMRC-C165)</name>
    <dbReference type="NCBI Taxonomy" id="273075"/>
    <lineage>
        <taxon>Archaea</taxon>
        <taxon>Methanobacteriati</taxon>
        <taxon>Thermoplasmatota</taxon>
        <taxon>Thermoplasmata</taxon>
        <taxon>Thermoplasmatales</taxon>
        <taxon>Thermoplasmataceae</taxon>
        <taxon>Thermoplasma</taxon>
    </lineage>
</organism>
<dbReference type="EMBL" id="AL445064">
    <property type="protein sequence ID" value="CAC11589.1"/>
    <property type="molecule type" value="Genomic_DNA"/>
</dbReference>
<dbReference type="Proteomes" id="UP000001024">
    <property type="component" value="Chromosome"/>
</dbReference>
<dbReference type="CDD" id="cd01143">
    <property type="entry name" value="YvrC"/>
    <property type="match status" value="1"/>
</dbReference>
<dbReference type="PANTHER" id="PTHR30535:SF34">
    <property type="entry name" value="MOLYBDATE-BINDING PROTEIN MOLA"/>
    <property type="match status" value="1"/>
</dbReference>
<sequence>MGRYSRIVSLSPAVTEILYMIGESDNIAGNSAFCVHPEEARKKKKVGSYGTVSWDILSKIDPDAVFLISGYPHALYEKLSEKYHVVEFELPSTVAGILDLVMKVGFEVDSLDASRDLYHKLLRSIPEATNDVMTGYIELDLGGPVSFGSYSYITDALSLMRIQSIYQRERREWLQPDFGYVKSMDPDIIIFEPKMFRSVSPDDIIRERGWTDLRAYRNGNVYVTPSKYDFFAHHGPSFITDVLPWINKIKNDSLKNKKDHIDA</sequence>
<dbReference type="Pfam" id="PF01497">
    <property type="entry name" value="Peripla_BP_2"/>
    <property type="match status" value="1"/>
</dbReference>
<dbReference type="SUPFAM" id="SSF53807">
    <property type="entry name" value="Helical backbone' metal receptor"/>
    <property type="match status" value="1"/>
</dbReference>
<dbReference type="HOGENOM" id="CLU_038034_2_8_2"/>
<dbReference type="InterPro" id="IPR050902">
    <property type="entry name" value="ABC_Transporter_SBP"/>
</dbReference>
<proteinExistence type="predicted"/>
<dbReference type="InterPro" id="IPR002491">
    <property type="entry name" value="ABC_transptr_periplasmic_BD"/>
</dbReference>
<keyword evidence="3" id="KW-1185">Reference proteome</keyword>
<dbReference type="eggNOG" id="arCOG04233">
    <property type="taxonomic scope" value="Archaea"/>
</dbReference>
<dbReference type="Gene3D" id="3.40.50.1980">
    <property type="entry name" value="Nitrogenase molybdenum iron protein domain"/>
    <property type="match status" value="2"/>
</dbReference>
<dbReference type="PaxDb" id="273075-Ta0447"/>
<dbReference type="PANTHER" id="PTHR30535">
    <property type="entry name" value="VITAMIN B12-BINDING PROTEIN"/>
    <property type="match status" value="1"/>
</dbReference>
<dbReference type="STRING" id="273075.gene:9571667"/>
<reference evidence="2 3" key="1">
    <citation type="journal article" date="2000" name="Nature">
        <title>The genome sequence of the thermoacidophilic scavenger Thermoplasma acidophilum.</title>
        <authorList>
            <person name="Ruepp A."/>
            <person name="Graml W."/>
            <person name="Santos-Martinez M.L."/>
            <person name="Koretke K.K."/>
            <person name="Volker C."/>
            <person name="Mewes H.W."/>
            <person name="Frishman D."/>
            <person name="Stocker S."/>
            <person name="Lupas A.N."/>
            <person name="Baumeister W."/>
        </authorList>
    </citation>
    <scope>NUCLEOTIDE SEQUENCE [LARGE SCALE GENOMIC DNA]</scope>
    <source>
        <strain evidence="3">ATCC 25905 / DSM 1728 / JCM 9062 / NBRC 15155 / AMRC-C165</strain>
    </source>
</reference>
<dbReference type="OrthoDB" id="24039at2157"/>
<dbReference type="EnsemblBacteria" id="CAC11589">
    <property type="protein sequence ID" value="CAC11589"/>
    <property type="gene ID" value="CAC11589"/>
</dbReference>
<dbReference type="AlphaFoldDB" id="Q9HKZ6"/>
<evidence type="ECO:0000313" key="2">
    <source>
        <dbReference type="EMBL" id="CAC11589.1"/>
    </source>
</evidence>
<accession>Q9HKZ6</accession>
<feature type="domain" description="Fe/B12 periplasmic-binding" evidence="1">
    <location>
        <begin position="6"/>
        <end position="254"/>
    </location>
</feature>
<dbReference type="PROSITE" id="PS50983">
    <property type="entry name" value="FE_B12_PBP"/>
    <property type="match status" value="1"/>
</dbReference>
<dbReference type="RefSeq" id="WP_010900874.1">
    <property type="nucleotide sequence ID" value="NC_002578.1"/>
</dbReference>
<evidence type="ECO:0000313" key="3">
    <source>
        <dbReference type="Proteomes" id="UP000001024"/>
    </source>
</evidence>